<feature type="chain" id="PRO_5024416964" description="Lipoprotein" evidence="4">
    <location>
        <begin position="22"/>
        <end position="213"/>
    </location>
</feature>
<gene>
    <name evidence="5" type="ORF">Aple_007660</name>
</gene>
<dbReference type="Pfam" id="PF07161">
    <property type="entry name" value="LppX_LprAFG"/>
    <property type="match status" value="1"/>
</dbReference>
<dbReference type="RefSeq" id="WP_246264096.1">
    <property type="nucleotide sequence ID" value="NZ_BAAAHM010000011.1"/>
</dbReference>
<protein>
    <recommendedName>
        <fullName evidence="7">Lipoprotein</fullName>
    </recommendedName>
</protein>
<dbReference type="CDD" id="cd16334">
    <property type="entry name" value="LppX-like"/>
    <property type="match status" value="1"/>
</dbReference>
<dbReference type="Gene3D" id="2.50.20.20">
    <property type="match status" value="1"/>
</dbReference>
<evidence type="ECO:0000256" key="1">
    <source>
        <dbReference type="ARBA" id="ARBA00004196"/>
    </source>
</evidence>
<dbReference type="InterPro" id="IPR009830">
    <property type="entry name" value="LppX/LprAFG"/>
</dbReference>
<comment type="similarity">
    <text evidence="2">Belongs to the LppX/LprAFG lipoprotein family.</text>
</comment>
<dbReference type="InterPro" id="IPR029046">
    <property type="entry name" value="LolA/LolB/LppX"/>
</dbReference>
<reference evidence="5 6" key="1">
    <citation type="submission" date="2019-10" db="EMBL/GenBank/DDBJ databases">
        <title>Whole genome shotgun sequence of Acrocarpospora pleiomorpha NBRC 16267.</title>
        <authorList>
            <person name="Ichikawa N."/>
            <person name="Kimura A."/>
            <person name="Kitahashi Y."/>
            <person name="Komaki H."/>
            <person name="Oguchi A."/>
        </authorList>
    </citation>
    <scope>NUCLEOTIDE SEQUENCE [LARGE SCALE GENOMIC DNA]</scope>
    <source>
        <strain evidence="5 6">NBRC 16267</strain>
    </source>
</reference>
<dbReference type="EMBL" id="BLAF01000005">
    <property type="protein sequence ID" value="GES17871.1"/>
    <property type="molecule type" value="Genomic_DNA"/>
</dbReference>
<keyword evidence="3" id="KW-1003">Cell membrane</keyword>
<evidence type="ECO:0000256" key="3">
    <source>
        <dbReference type="ARBA" id="ARBA00022475"/>
    </source>
</evidence>
<sequence>MRRILWTILSGASLLFGAACSSSDLPSGPDLLVKSGAAMAAVKTVAFTLTTEGKPAVQVRRAEGSLTRAGDAKGSIQIELIGTLQELEFVLVGEDVYLKGPTGGYQKSMTRAQLAAFYDPGTVISGVPELLATAQEVTVEGEEGNAYKVGVKLPPEALKKVVPGITQTAQGTLLIDKTSSRLTRIDLPVTGGTITVALSDYDAPLTVTAPPLS</sequence>
<dbReference type="GO" id="GO:0030313">
    <property type="term" value="C:cell envelope"/>
    <property type="evidence" value="ECO:0007669"/>
    <property type="project" value="UniProtKB-SubCell"/>
</dbReference>
<comment type="subcellular location">
    <subcellularLocation>
        <location evidence="1">Cell envelope</location>
    </subcellularLocation>
</comment>
<evidence type="ECO:0008006" key="7">
    <source>
        <dbReference type="Google" id="ProtNLM"/>
    </source>
</evidence>
<organism evidence="5 6">
    <name type="scientific">Acrocarpospora pleiomorpha</name>
    <dbReference type="NCBI Taxonomy" id="90975"/>
    <lineage>
        <taxon>Bacteria</taxon>
        <taxon>Bacillati</taxon>
        <taxon>Actinomycetota</taxon>
        <taxon>Actinomycetes</taxon>
        <taxon>Streptosporangiales</taxon>
        <taxon>Streptosporangiaceae</taxon>
        <taxon>Acrocarpospora</taxon>
    </lineage>
</organism>
<evidence type="ECO:0000313" key="5">
    <source>
        <dbReference type="EMBL" id="GES17871.1"/>
    </source>
</evidence>
<feature type="signal peptide" evidence="4">
    <location>
        <begin position="1"/>
        <end position="21"/>
    </location>
</feature>
<keyword evidence="3" id="KW-0472">Membrane</keyword>
<evidence type="ECO:0000256" key="2">
    <source>
        <dbReference type="ARBA" id="ARBA00009194"/>
    </source>
</evidence>
<keyword evidence="6" id="KW-1185">Reference proteome</keyword>
<keyword evidence="4" id="KW-0732">Signal</keyword>
<dbReference type="AlphaFoldDB" id="A0A5M3XE88"/>
<evidence type="ECO:0000313" key="6">
    <source>
        <dbReference type="Proteomes" id="UP000377595"/>
    </source>
</evidence>
<comment type="caution">
    <text evidence="5">The sequence shown here is derived from an EMBL/GenBank/DDBJ whole genome shotgun (WGS) entry which is preliminary data.</text>
</comment>
<dbReference type="SUPFAM" id="SSF89392">
    <property type="entry name" value="Prokaryotic lipoproteins and lipoprotein localization factors"/>
    <property type="match status" value="1"/>
</dbReference>
<dbReference type="PROSITE" id="PS51257">
    <property type="entry name" value="PROKAR_LIPOPROTEIN"/>
    <property type="match status" value="1"/>
</dbReference>
<name>A0A5M3XE88_9ACTN</name>
<accession>A0A5M3XE88</accession>
<evidence type="ECO:0000256" key="4">
    <source>
        <dbReference type="SAM" id="SignalP"/>
    </source>
</evidence>
<proteinExistence type="inferred from homology"/>
<dbReference type="Proteomes" id="UP000377595">
    <property type="component" value="Unassembled WGS sequence"/>
</dbReference>